<dbReference type="InterPro" id="IPR050568">
    <property type="entry name" value="Transcr_DNA_Rep_Reg"/>
</dbReference>
<comment type="caution">
    <text evidence="4">The sequence shown here is derived from an EMBL/GenBank/DDBJ whole genome shotgun (WGS) entry which is preliminary data.</text>
</comment>
<name>A0A286UBE9_9AGAM</name>
<keyword evidence="2" id="KW-0539">Nucleus</keyword>
<dbReference type="GO" id="GO:0008623">
    <property type="term" value="C:CHRAC"/>
    <property type="evidence" value="ECO:0007669"/>
    <property type="project" value="TreeGrafter"/>
</dbReference>
<dbReference type="PANTHER" id="PTHR10252:SF54">
    <property type="entry name" value="CHROMATIN ACCESSIBILITY COMPLEX PROTEIN 1"/>
    <property type="match status" value="1"/>
</dbReference>
<dbReference type="FunCoup" id="A0A286UBE9">
    <property type="interactions" value="415"/>
</dbReference>
<evidence type="ECO:0000313" key="4">
    <source>
        <dbReference type="EMBL" id="PAV16876.1"/>
    </source>
</evidence>
<dbReference type="Proteomes" id="UP000217199">
    <property type="component" value="Unassembled WGS sequence"/>
</dbReference>
<dbReference type="InParanoid" id="A0A286UBE9"/>
<dbReference type="OrthoDB" id="636685at2759"/>
<dbReference type="Gene3D" id="1.10.20.10">
    <property type="entry name" value="Histone, subunit A"/>
    <property type="match status" value="1"/>
</dbReference>
<dbReference type="Pfam" id="PF00808">
    <property type="entry name" value="CBFD_NFYB_HMF"/>
    <property type="match status" value="1"/>
</dbReference>
<dbReference type="GO" id="GO:0006261">
    <property type="term" value="P:DNA-templated DNA replication"/>
    <property type="evidence" value="ECO:0007669"/>
    <property type="project" value="TreeGrafter"/>
</dbReference>
<dbReference type="AlphaFoldDB" id="A0A286UBE9"/>
<gene>
    <name evidence="4" type="ORF">PNOK_0694000</name>
</gene>
<organism evidence="4 5">
    <name type="scientific">Pyrrhoderma noxium</name>
    <dbReference type="NCBI Taxonomy" id="2282107"/>
    <lineage>
        <taxon>Eukaryota</taxon>
        <taxon>Fungi</taxon>
        <taxon>Dikarya</taxon>
        <taxon>Basidiomycota</taxon>
        <taxon>Agaricomycotina</taxon>
        <taxon>Agaricomycetes</taxon>
        <taxon>Hymenochaetales</taxon>
        <taxon>Hymenochaetaceae</taxon>
        <taxon>Pyrrhoderma</taxon>
    </lineage>
</organism>
<dbReference type="GO" id="GO:0046982">
    <property type="term" value="F:protein heterodimerization activity"/>
    <property type="evidence" value="ECO:0007669"/>
    <property type="project" value="InterPro"/>
</dbReference>
<accession>A0A286UBE9</accession>
<protein>
    <submittedName>
        <fullName evidence="4">Histone-fold-containing</fullName>
    </submittedName>
</protein>
<evidence type="ECO:0000256" key="2">
    <source>
        <dbReference type="ARBA" id="ARBA00023242"/>
    </source>
</evidence>
<feature type="domain" description="Transcription factor CBF/NF-Y/archaeal histone" evidence="3">
    <location>
        <begin position="36"/>
        <end position="96"/>
    </location>
</feature>
<dbReference type="SUPFAM" id="SSF47113">
    <property type="entry name" value="Histone-fold"/>
    <property type="match status" value="1"/>
</dbReference>
<keyword evidence="5" id="KW-1185">Reference proteome</keyword>
<sequence length="119" mass="13534">MDENTEQITAAEEGDFAGKSVLRKEVILREEGRSLLPVSRVQRIIKADKELPLVAKEAVFAISIATEEFIKRITLACYRQAEREKRVTIQRKDIALVAKRADEFFFLEGATEEYIAFGV</sequence>
<comment type="subcellular location">
    <subcellularLocation>
        <location evidence="1">Nucleus</location>
    </subcellularLocation>
</comment>
<evidence type="ECO:0000313" key="5">
    <source>
        <dbReference type="Proteomes" id="UP000217199"/>
    </source>
</evidence>
<proteinExistence type="predicted"/>
<dbReference type="InterPro" id="IPR003958">
    <property type="entry name" value="CBFA_NFYB_domain"/>
</dbReference>
<dbReference type="STRING" id="2282107.A0A286UBE9"/>
<dbReference type="InterPro" id="IPR009072">
    <property type="entry name" value="Histone-fold"/>
</dbReference>
<reference evidence="4 5" key="1">
    <citation type="journal article" date="2017" name="Mol. Ecol.">
        <title>Comparative and population genomic landscape of Phellinus noxius: A hypervariable fungus causing root rot in trees.</title>
        <authorList>
            <person name="Chung C.L."/>
            <person name="Lee T.J."/>
            <person name="Akiba M."/>
            <person name="Lee H.H."/>
            <person name="Kuo T.H."/>
            <person name="Liu D."/>
            <person name="Ke H.M."/>
            <person name="Yokoi T."/>
            <person name="Roa M.B."/>
            <person name="Lu M.J."/>
            <person name="Chang Y.Y."/>
            <person name="Ann P.J."/>
            <person name="Tsai J.N."/>
            <person name="Chen C.Y."/>
            <person name="Tzean S.S."/>
            <person name="Ota Y."/>
            <person name="Hattori T."/>
            <person name="Sahashi N."/>
            <person name="Liou R.F."/>
            <person name="Kikuchi T."/>
            <person name="Tsai I.J."/>
        </authorList>
    </citation>
    <scope>NUCLEOTIDE SEQUENCE [LARGE SCALE GENOMIC DNA]</scope>
    <source>
        <strain evidence="4 5">FFPRI411160</strain>
    </source>
</reference>
<dbReference type="CDD" id="cd23645">
    <property type="entry name" value="HFD_Dpb3-like"/>
    <property type="match status" value="1"/>
</dbReference>
<dbReference type="PANTHER" id="PTHR10252">
    <property type="entry name" value="HISTONE-LIKE TRANSCRIPTION FACTOR CCAAT-RELATED"/>
    <property type="match status" value="1"/>
</dbReference>
<dbReference type="EMBL" id="NBII01000007">
    <property type="protein sequence ID" value="PAV16876.1"/>
    <property type="molecule type" value="Genomic_DNA"/>
</dbReference>
<evidence type="ECO:0000259" key="3">
    <source>
        <dbReference type="Pfam" id="PF00808"/>
    </source>
</evidence>
<evidence type="ECO:0000256" key="1">
    <source>
        <dbReference type="ARBA" id="ARBA00004123"/>
    </source>
</evidence>